<evidence type="ECO:0000313" key="2">
    <source>
        <dbReference type="Proteomes" id="UP001595693"/>
    </source>
</evidence>
<dbReference type="InterPro" id="IPR010260">
    <property type="entry name" value="AlpA"/>
</dbReference>
<dbReference type="Proteomes" id="UP001595693">
    <property type="component" value="Unassembled WGS sequence"/>
</dbReference>
<accession>A0ABV8DCK2</accession>
<sequence>MPPNSRESGIQGRRPYREKDALDRAAQFLREAICLLDGDAPGTLFSIAKEDRLVRLPEVLRLTGLCRSALYDQMSQGEFPRAIKIGPRAASWSLRSVHHWISQRAGESQ</sequence>
<dbReference type="PANTHER" id="PTHR36154">
    <property type="entry name" value="DNA-BINDING TRANSCRIPTIONAL ACTIVATOR ALPA"/>
    <property type="match status" value="1"/>
</dbReference>
<organism evidence="1 2">
    <name type="scientific">Acidovorax facilis</name>
    <dbReference type="NCBI Taxonomy" id="12917"/>
    <lineage>
        <taxon>Bacteria</taxon>
        <taxon>Pseudomonadati</taxon>
        <taxon>Pseudomonadota</taxon>
        <taxon>Betaproteobacteria</taxon>
        <taxon>Burkholderiales</taxon>
        <taxon>Comamonadaceae</taxon>
        <taxon>Acidovorax</taxon>
    </lineage>
</organism>
<dbReference type="EMBL" id="JBHSAJ010000045">
    <property type="protein sequence ID" value="MFC3935947.1"/>
    <property type="molecule type" value="Genomic_DNA"/>
</dbReference>
<protein>
    <submittedName>
        <fullName evidence="1">Helix-turn-helix transcriptional regulator</fullName>
    </submittedName>
</protein>
<reference evidence="2" key="1">
    <citation type="journal article" date="2019" name="Int. J. Syst. Evol. Microbiol.">
        <title>The Global Catalogue of Microorganisms (GCM) 10K type strain sequencing project: providing services to taxonomists for standard genome sequencing and annotation.</title>
        <authorList>
            <consortium name="The Broad Institute Genomics Platform"/>
            <consortium name="The Broad Institute Genome Sequencing Center for Infectious Disease"/>
            <person name="Wu L."/>
            <person name="Ma J."/>
        </authorList>
    </citation>
    <scope>NUCLEOTIDE SEQUENCE [LARGE SCALE GENOMIC DNA]</scope>
    <source>
        <strain evidence="2">CCUG 2113</strain>
    </source>
</reference>
<dbReference type="RefSeq" id="WP_082437702.1">
    <property type="nucleotide sequence ID" value="NZ_JAMXAX010000101.1"/>
</dbReference>
<evidence type="ECO:0000313" key="1">
    <source>
        <dbReference type="EMBL" id="MFC3935947.1"/>
    </source>
</evidence>
<dbReference type="PANTHER" id="PTHR36154:SF1">
    <property type="entry name" value="DNA-BINDING TRANSCRIPTIONAL ACTIVATOR ALPA"/>
    <property type="match status" value="1"/>
</dbReference>
<dbReference type="Gene3D" id="1.10.238.160">
    <property type="match status" value="1"/>
</dbReference>
<name>A0ABV8DCK2_9BURK</name>
<dbReference type="InterPro" id="IPR052931">
    <property type="entry name" value="Prophage_regulatory_activator"/>
</dbReference>
<comment type="caution">
    <text evidence="1">The sequence shown here is derived from an EMBL/GenBank/DDBJ whole genome shotgun (WGS) entry which is preliminary data.</text>
</comment>
<gene>
    <name evidence="1" type="ORF">ACFOW3_15140</name>
</gene>
<keyword evidence="2" id="KW-1185">Reference proteome</keyword>
<proteinExistence type="predicted"/>
<dbReference type="Pfam" id="PF05930">
    <property type="entry name" value="Phage_AlpA"/>
    <property type="match status" value="1"/>
</dbReference>